<dbReference type="AlphaFoldDB" id="A0A0A8YUW1"/>
<proteinExistence type="predicted"/>
<evidence type="ECO:0000313" key="1">
    <source>
        <dbReference type="EMBL" id="JAD30924.1"/>
    </source>
</evidence>
<protein>
    <submittedName>
        <fullName evidence="1">Uncharacterized protein</fullName>
    </submittedName>
</protein>
<accession>A0A0A8YUW1</accession>
<dbReference type="EMBL" id="GBRH01266971">
    <property type="protein sequence ID" value="JAD30924.1"/>
    <property type="molecule type" value="Transcribed_RNA"/>
</dbReference>
<name>A0A0A8YUW1_ARUDO</name>
<organism evidence="1">
    <name type="scientific">Arundo donax</name>
    <name type="common">Giant reed</name>
    <name type="synonym">Donax arundinaceus</name>
    <dbReference type="NCBI Taxonomy" id="35708"/>
    <lineage>
        <taxon>Eukaryota</taxon>
        <taxon>Viridiplantae</taxon>
        <taxon>Streptophyta</taxon>
        <taxon>Embryophyta</taxon>
        <taxon>Tracheophyta</taxon>
        <taxon>Spermatophyta</taxon>
        <taxon>Magnoliopsida</taxon>
        <taxon>Liliopsida</taxon>
        <taxon>Poales</taxon>
        <taxon>Poaceae</taxon>
        <taxon>PACMAD clade</taxon>
        <taxon>Arundinoideae</taxon>
        <taxon>Arundineae</taxon>
        <taxon>Arundo</taxon>
    </lineage>
</organism>
<sequence>MSIKRGVENQNKIQKY</sequence>
<reference evidence="1" key="1">
    <citation type="submission" date="2014-09" db="EMBL/GenBank/DDBJ databases">
        <authorList>
            <person name="Magalhaes I.L.F."/>
            <person name="Oliveira U."/>
            <person name="Santos F.R."/>
            <person name="Vidigal T.H.D.A."/>
            <person name="Brescovit A.D."/>
            <person name="Santos A.J."/>
        </authorList>
    </citation>
    <scope>NUCLEOTIDE SEQUENCE</scope>
    <source>
        <tissue evidence="1">Shoot tissue taken approximately 20 cm above the soil surface</tissue>
    </source>
</reference>
<reference evidence="1" key="2">
    <citation type="journal article" date="2015" name="Data Brief">
        <title>Shoot transcriptome of the giant reed, Arundo donax.</title>
        <authorList>
            <person name="Barrero R.A."/>
            <person name="Guerrero F.D."/>
            <person name="Moolhuijzen P."/>
            <person name="Goolsby J.A."/>
            <person name="Tidwell J."/>
            <person name="Bellgard S.E."/>
            <person name="Bellgard M.I."/>
        </authorList>
    </citation>
    <scope>NUCLEOTIDE SEQUENCE</scope>
    <source>
        <tissue evidence="1">Shoot tissue taken approximately 20 cm above the soil surface</tissue>
    </source>
</reference>